<dbReference type="KEGG" id="hhl:Halha_0080"/>
<evidence type="ECO:0000256" key="6">
    <source>
        <dbReference type="ARBA" id="ARBA00022884"/>
    </source>
</evidence>
<accession>L0K506</accession>
<dbReference type="PROSITE" id="PS51689">
    <property type="entry name" value="SAM_RNA_A_N6_MT"/>
    <property type="match status" value="1"/>
</dbReference>
<dbReference type="PANTHER" id="PTHR11727:SF7">
    <property type="entry name" value="DIMETHYLADENOSINE TRANSFERASE-RELATED"/>
    <property type="match status" value="1"/>
</dbReference>
<keyword evidence="4 7" id="KW-0808">Transferase</keyword>
<dbReference type="AlphaFoldDB" id="L0K506"/>
<evidence type="ECO:0000256" key="8">
    <source>
        <dbReference type="PROSITE-ProRule" id="PRU01026"/>
    </source>
</evidence>
<name>L0K506_HALHC</name>
<dbReference type="InterPro" id="IPR023165">
    <property type="entry name" value="rRNA_Ade_diMease-like_C"/>
</dbReference>
<dbReference type="OrthoDB" id="9814755at2"/>
<keyword evidence="1 7" id="KW-0963">Cytoplasm</keyword>
<comment type="similarity">
    <text evidence="7">Belongs to the class I-like SAM-binding methyltransferase superfamily. rRNA adenine N(6)-methyltransferase family. RsmA subfamily.</text>
</comment>
<dbReference type="PANTHER" id="PTHR11727">
    <property type="entry name" value="DIMETHYLADENOSINE TRANSFERASE"/>
    <property type="match status" value="1"/>
</dbReference>
<comment type="function">
    <text evidence="7">Specifically dimethylates two adjacent adenosines (A1518 and A1519) in the loop of a conserved hairpin near the 3'-end of 16S rRNA in the 30S particle. May play a critical role in biogenesis of 30S subunits.</text>
</comment>
<dbReference type="EC" id="2.1.1.182" evidence="7"/>
<keyword evidence="5 7" id="KW-0949">S-adenosyl-L-methionine</keyword>
<feature type="binding site" evidence="7 8">
    <location>
        <position position="75"/>
    </location>
    <ligand>
        <name>S-adenosyl-L-methionine</name>
        <dbReference type="ChEBI" id="CHEBI:59789"/>
    </ligand>
</feature>
<dbReference type="GO" id="GO:0003723">
    <property type="term" value="F:RNA binding"/>
    <property type="evidence" value="ECO:0007669"/>
    <property type="project" value="UniProtKB-UniRule"/>
</dbReference>
<dbReference type="Gene3D" id="3.40.50.150">
    <property type="entry name" value="Vaccinia Virus protein VP39"/>
    <property type="match status" value="1"/>
</dbReference>
<dbReference type="InterPro" id="IPR011530">
    <property type="entry name" value="rRNA_adenine_dimethylase"/>
</dbReference>
<sequence length="285" mass="31870">MELGSPSQTKEILQKYNLNLKKSLGQNFLVDGNILRNIVGVADITKDDTVVEIGPGIGSLTQQLAKEAGEVIAVELDDRLIPVLEDTLAEYDNVKIKHGDALEVDFDQLAGKNYKVVANLPYYITTPIVMRLLEEDFSVDKIVVMVQKEVAERMVASPEDGKDYGVLSIGVQYHTAANIAFNVPSSVFIPQPRVDSAVVSLTVREESRAEVLDEKFFFKVVRASFQQRRKTIRNALSKAANIDLSRDLVDEALERVGIDSRRRGEKLNIEQFAQLSDLLFKLKYN</sequence>
<dbReference type="eggNOG" id="COG0030">
    <property type="taxonomic scope" value="Bacteria"/>
</dbReference>
<gene>
    <name evidence="7" type="primary">rsmA</name>
    <name evidence="7" type="synonym">ksgA</name>
    <name evidence="10" type="ordered locus">Halha_0080</name>
</gene>
<dbReference type="CDD" id="cd02440">
    <property type="entry name" value="AdoMet_MTases"/>
    <property type="match status" value="1"/>
</dbReference>
<feature type="binding site" evidence="7 8">
    <location>
        <position position="27"/>
    </location>
    <ligand>
        <name>S-adenosyl-L-methionine</name>
        <dbReference type="ChEBI" id="CHEBI:59789"/>
    </ligand>
</feature>
<proteinExistence type="inferred from homology"/>
<evidence type="ECO:0000256" key="4">
    <source>
        <dbReference type="ARBA" id="ARBA00022679"/>
    </source>
</evidence>
<dbReference type="Gene3D" id="1.10.8.100">
    <property type="entry name" value="Ribosomal RNA adenine dimethylase-like, domain 2"/>
    <property type="match status" value="1"/>
</dbReference>
<evidence type="ECO:0000256" key="2">
    <source>
        <dbReference type="ARBA" id="ARBA00022552"/>
    </source>
</evidence>
<keyword evidence="2 7" id="KW-0698">rRNA processing</keyword>
<evidence type="ECO:0000259" key="9">
    <source>
        <dbReference type="SMART" id="SM00650"/>
    </source>
</evidence>
<dbReference type="InterPro" id="IPR020596">
    <property type="entry name" value="rRNA_Ade_Mease_Trfase_CS"/>
</dbReference>
<protein>
    <recommendedName>
        <fullName evidence="7">Ribosomal RNA small subunit methyltransferase A</fullName>
        <ecNumber evidence="7">2.1.1.182</ecNumber>
    </recommendedName>
    <alternativeName>
        <fullName evidence="7">16S rRNA (adenine(1518)-N(6)/adenine(1519)-N(6))-dimethyltransferase</fullName>
    </alternativeName>
    <alternativeName>
        <fullName evidence="7">16S rRNA dimethyladenosine transferase</fullName>
    </alternativeName>
    <alternativeName>
        <fullName evidence="7">16S rRNA dimethylase</fullName>
    </alternativeName>
    <alternativeName>
        <fullName evidence="7">S-adenosylmethionine-6-N', N'-adenosyl(rRNA) dimethyltransferase</fullName>
    </alternativeName>
</protein>
<evidence type="ECO:0000256" key="5">
    <source>
        <dbReference type="ARBA" id="ARBA00022691"/>
    </source>
</evidence>
<evidence type="ECO:0000313" key="10">
    <source>
        <dbReference type="EMBL" id="AGB40101.1"/>
    </source>
</evidence>
<dbReference type="RefSeq" id="WP_015325829.1">
    <property type="nucleotide sequence ID" value="NC_019978.1"/>
</dbReference>
<organism evidence="10 11">
    <name type="scientific">Halobacteroides halobius (strain ATCC 35273 / DSM 5150 / MD-1)</name>
    <dbReference type="NCBI Taxonomy" id="748449"/>
    <lineage>
        <taxon>Bacteria</taxon>
        <taxon>Bacillati</taxon>
        <taxon>Bacillota</taxon>
        <taxon>Clostridia</taxon>
        <taxon>Halanaerobiales</taxon>
        <taxon>Halobacteroidaceae</taxon>
        <taxon>Halobacteroides</taxon>
    </lineage>
</organism>
<comment type="subcellular location">
    <subcellularLocation>
        <location evidence="7">Cytoplasm</location>
    </subcellularLocation>
</comment>
<feature type="domain" description="Ribosomal RNA adenine methylase transferase N-terminal" evidence="9">
    <location>
        <begin position="34"/>
        <end position="205"/>
    </location>
</feature>
<dbReference type="GO" id="GO:0005829">
    <property type="term" value="C:cytosol"/>
    <property type="evidence" value="ECO:0007669"/>
    <property type="project" value="TreeGrafter"/>
</dbReference>
<dbReference type="Pfam" id="PF00398">
    <property type="entry name" value="RrnaAD"/>
    <property type="match status" value="1"/>
</dbReference>
<dbReference type="PROSITE" id="PS01131">
    <property type="entry name" value="RRNA_A_DIMETH"/>
    <property type="match status" value="1"/>
</dbReference>
<dbReference type="STRING" id="748449.Halha_0080"/>
<keyword evidence="3 7" id="KW-0489">Methyltransferase</keyword>
<dbReference type="InterPro" id="IPR001737">
    <property type="entry name" value="KsgA/Erm"/>
</dbReference>
<dbReference type="InterPro" id="IPR029063">
    <property type="entry name" value="SAM-dependent_MTases_sf"/>
</dbReference>
<evidence type="ECO:0000256" key="3">
    <source>
        <dbReference type="ARBA" id="ARBA00022603"/>
    </source>
</evidence>
<dbReference type="HAMAP" id="MF_00607">
    <property type="entry name" value="16SrRNA_methyltr_A"/>
    <property type="match status" value="1"/>
</dbReference>
<dbReference type="FunFam" id="1.10.8.100:FF:000001">
    <property type="entry name" value="Ribosomal RNA small subunit methyltransferase A"/>
    <property type="match status" value="1"/>
</dbReference>
<feature type="binding site" evidence="7 8">
    <location>
        <position position="54"/>
    </location>
    <ligand>
        <name>S-adenosyl-L-methionine</name>
        <dbReference type="ChEBI" id="CHEBI:59789"/>
    </ligand>
</feature>
<dbReference type="Proteomes" id="UP000010880">
    <property type="component" value="Chromosome"/>
</dbReference>
<keyword evidence="6 7" id="KW-0694">RNA-binding</keyword>
<dbReference type="SUPFAM" id="SSF53335">
    <property type="entry name" value="S-adenosyl-L-methionine-dependent methyltransferases"/>
    <property type="match status" value="1"/>
</dbReference>
<evidence type="ECO:0000256" key="1">
    <source>
        <dbReference type="ARBA" id="ARBA00022490"/>
    </source>
</evidence>
<dbReference type="SMART" id="SM00650">
    <property type="entry name" value="rADc"/>
    <property type="match status" value="1"/>
</dbReference>
<evidence type="ECO:0000313" key="11">
    <source>
        <dbReference type="Proteomes" id="UP000010880"/>
    </source>
</evidence>
<keyword evidence="11" id="KW-1185">Reference proteome</keyword>
<dbReference type="NCBIfam" id="TIGR00755">
    <property type="entry name" value="ksgA"/>
    <property type="match status" value="1"/>
</dbReference>
<dbReference type="FunFam" id="3.40.50.150:FF:000023">
    <property type="entry name" value="Ribosomal RNA small subunit methyltransferase A"/>
    <property type="match status" value="1"/>
</dbReference>
<reference evidence="11" key="1">
    <citation type="submission" date="2012-02" db="EMBL/GenBank/DDBJ databases">
        <title>The complete genome of Halobacteroides halobius DSM 5150.</title>
        <authorList>
            <person name="Lucas S."/>
            <person name="Copeland A."/>
            <person name="Lapidus A."/>
            <person name="Glavina del Rio T."/>
            <person name="Dalin E."/>
            <person name="Tice H."/>
            <person name="Bruce D."/>
            <person name="Goodwin L."/>
            <person name="Pitluck S."/>
            <person name="Peters L."/>
            <person name="Mikhailova N."/>
            <person name="Gu W."/>
            <person name="Kyrpides N."/>
            <person name="Mavromatis K."/>
            <person name="Ivanova N."/>
            <person name="Brettin T."/>
            <person name="Detter J.C."/>
            <person name="Han C."/>
            <person name="Larimer F."/>
            <person name="Land M."/>
            <person name="Hauser L."/>
            <person name="Markowitz V."/>
            <person name="Cheng J.-F."/>
            <person name="Hugenholtz P."/>
            <person name="Woyke T."/>
            <person name="Wu D."/>
            <person name="Tindall B."/>
            <person name="Pomrenke H."/>
            <person name="Brambilla E."/>
            <person name="Klenk H.-P."/>
            <person name="Eisen J.A."/>
        </authorList>
    </citation>
    <scope>NUCLEOTIDE SEQUENCE [LARGE SCALE GENOMIC DNA]</scope>
    <source>
        <strain evidence="11">ATCC 35273 / DSM 5150 / MD-1</strain>
    </source>
</reference>
<dbReference type="InterPro" id="IPR020598">
    <property type="entry name" value="rRNA_Ade_methylase_Trfase_N"/>
</dbReference>
<dbReference type="EMBL" id="CP003359">
    <property type="protein sequence ID" value="AGB40101.1"/>
    <property type="molecule type" value="Genomic_DNA"/>
</dbReference>
<feature type="binding site" evidence="7 8">
    <location>
        <position position="29"/>
    </location>
    <ligand>
        <name>S-adenosyl-L-methionine</name>
        <dbReference type="ChEBI" id="CHEBI:59789"/>
    </ligand>
</feature>
<evidence type="ECO:0000256" key="7">
    <source>
        <dbReference type="HAMAP-Rule" id="MF_00607"/>
    </source>
</evidence>
<feature type="binding site" evidence="7 8">
    <location>
        <position position="119"/>
    </location>
    <ligand>
        <name>S-adenosyl-L-methionine</name>
        <dbReference type="ChEBI" id="CHEBI:59789"/>
    </ligand>
</feature>
<dbReference type="GO" id="GO:0052908">
    <property type="term" value="F:16S rRNA (adenine(1518)-N(6)/adenine(1519)-N(6))-dimethyltransferase activity"/>
    <property type="evidence" value="ECO:0007669"/>
    <property type="project" value="UniProtKB-EC"/>
</dbReference>
<comment type="catalytic activity">
    <reaction evidence="7">
        <text>adenosine(1518)/adenosine(1519) in 16S rRNA + 4 S-adenosyl-L-methionine = N(6)-dimethyladenosine(1518)/N(6)-dimethyladenosine(1519) in 16S rRNA + 4 S-adenosyl-L-homocysteine + 4 H(+)</text>
        <dbReference type="Rhea" id="RHEA:19609"/>
        <dbReference type="Rhea" id="RHEA-COMP:10232"/>
        <dbReference type="Rhea" id="RHEA-COMP:10233"/>
        <dbReference type="ChEBI" id="CHEBI:15378"/>
        <dbReference type="ChEBI" id="CHEBI:57856"/>
        <dbReference type="ChEBI" id="CHEBI:59789"/>
        <dbReference type="ChEBI" id="CHEBI:74411"/>
        <dbReference type="ChEBI" id="CHEBI:74493"/>
        <dbReference type="EC" id="2.1.1.182"/>
    </reaction>
</comment>
<dbReference type="PATRIC" id="fig|748449.3.peg.63"/>
<feature type="binding site" evidence="7 8">
    <location>
        <position position="100"/>
    </location>
    <ligand>
        <name>S-adenosyl-L-methionine</name>
        <dbReference type="ChEBI" id="CHEBI:59789"/>
    </ligand>
</feature>
<dbReference type="HOGENOM" id="CLU_041220_0_0_9"/>